<keyword evidence="2" id="KW-0732">Signal</keyword>
<organism evidence="3 4">
    <name type="scientific">Goodea atripinnis</name>
    <dbReference type="NCBI Taxonomy" id="208336"/>
    <lineage>
        <taxon>Eukaryota</taxon>
        <taxon>Metazoa</taxon>
        <taxon>Chordata</taxon>
        <taxon>Craniata</taxon>
        <taxon>Vertebrata</taxon>
        <taxon>Euteleostomi</taxon>
        <taxon>Actinopterygii</taxon>
        <taxon>Neopterygii</taxon>
        <taxon>Teleostei</taxon>
        <taxon>Neoteleostei</taxon>
        <taxon>Acanthomorphata</taxon>
        <taxon>Ovalentaria</taxon>
        <taxon>Atherinomorphae</taxon>
        <taxon>Cyprinodontiformes</taxon>
        <taxon>Goodeidae</taxon>
        <taxon>Goodea</taxon>
    </lineage>
</organism>
<feature type="region of interest" description="Disordered" evidence="1">
    <location>
        <begin position="116"/>
        <end position="149"/>
    </location>
</feature>
<evidence type="ECO:0000313" key="3">
    <source>
        <dbReference type="EMBL" id="MEQ2183250.1"/>
    </source>
</evidence>
<sequence>MFYFVDLMVLLQFLLDKNPVEHTGPGGKDWPKLVPVVFYLQGSENEMRQPRPSLMKTSMKVQNHRRCGLDVSWVSTEAPKRSTLCYTKPQQSTLTCSDPAHFRVTCPLQVNDKNIRDHEGPRFLPHSQLPSEPLPPKQHTPEPAGSNRR</sequence>
<name>A0ABV0PIK1_9TELE</name>
<feature type="signal peptide" evidence="2">
    <location>
        <begin position="1"/>
        <end position="22"/>
    </location>
</feature>
<evidence type="ECO:0000256" key="1">
    <source>
        <dbReference type="SAM" id="MobiDB-lite"/>
    </source>
</evidence>
<keyword evidence="4" id="KW-1185">Reference proteome</keyword>
<dbReference type="Proteomes" id="UP001476798">
    <property type="component" value="Unassembled WGS sequence"/>
</dbReference>
<proteinExistence type="predicted"/>
<feature type="chain" id="PRO_5046986026" evidence="2">
    <location>
        <begin position="23"/>
        <end position="149"/>
    </location>
</feature>
<dbReference type="EMBL" id="JAHRIO010074976">
    <property type="protein sequence ID" value="MEQ2183250.1"/>
    <property type="molecule type" value="Genomic_DNA"/>
</dbReference>
<protein>
    <submittedName>
        <fullName evidence="3">Uncharacterized protein</fullName>
    </submittedName>
</protein>
<gene>
    <name evidence="3" type="ORF">GOODEAATRI_030846</name>
</gene>
<accession>A0ABV0PIK1</accession>
<comment type="caution">
    <text evidence="3">The sequence shown here is derived from an EMBL/GenBank/DDBJ whole genome shotgun (WGS) entry which is preliminary data.</text>
</comment>
<evidence type="ECO:0000313" key="4">
    <source>
        <dbReference type="Proteomes" id="UP001476798"/>
    </source>
</evidence>
<reference evidence="3 4" key="1">
    <citation type="submission" date="2021-06" db="EMBL/GenBank/DDBJ databases">
        <authorList>
            <person name="Palmer J.M."/>
        </authorList>
    </citation>
    <scope>NUCLEOTIDE SEQUENCE [LARGE SCALE GENOMIC DNA]</scope>
    <source>
        <strain evidence="3 4">GA_2019</strain>
        <tissue evidence="3">Muscle</tissue>
    </source>
</reference>
<evidence type="ECO:0000256" key="2">
    <source>
        <dbReference type="SAM" id="SignalP"/>
    </source>
</evidence>